<dbReference type="CDD" id="cd17933">
    <property type="entry name" value="DEXSc_RecD-like"/>
    <property type="match status" value="1"/>
</dbReference>
<dbReference type="NCBIfam" id="TIGR01448">
    <property type="entry name" value="recD_rel"/>
    <property type="match status" value="1"/>
</dbReference>
<dbReference type="GO" id="GO:0006310">
    <property type="term" value="P:DNA recombination"/>
    <property type="evidence" value="ECO:0007669"/>
    <property type="project" value="InterPro"/>
</dbReference>
<dbReference type="GO" id="GO:0009338">
    <property type="term" value="C:exodeoxyribonuclease V complex"/>
    <property type="evidence" value="ECO:0007669"/>
    <property type="project" value="TreeGrafter"/>
</dbReference>
<dbReference type="InterPro" id="IPR027417">
    <property type="entry name" value="P-loop_NTPase"/>
</dbReference>
<evidence type="ECO:0000256" key="2">
    <source>
        <dbReference type="ARBA" id="ARBA00022840"/>
    </source>
</evidence>
<evidence type="ECO:0000256" key="1">
    <source>
        <dbReference type="ARBA" id="ARBA00022741"/>
    </source>
</evidence>
<dbReference type="InterPro" id="IPR003593">
    <property type="entry name" value="AAA+_ATPase"/>
</dbReference>
<gene>
    <name evidence="3" type="primary">recD2</name>
    <name evidence="5" type="ORF">H9742_11865</name>
</gene>
<dbReference type="InterPro" id="IPR055446">
    <property type="entry name" value="RecD2_N_OB"/>
</dbReference>
<keyword evidence="3" id="KW-0413">Isomerase</keyword>
<evidence type="ECO:0000313" key="6">
    <source>
        <dbReference type="Proteomes" id="UP000824265"/>
    </source>
</evidence>
<protein>
    <recommendedName>
        <fullName evidence="3">ATP-dependent RecD2 DNA helicase</fullName>
        <ecNumber evidence="3">5.6.2.3</ecNumber>
    </recommendedName>
    <alternativeName>
        <fullName evidence="3">DNA 5'-3' helicase subunit RecD2</fullName>
    </alternativeName>
</protein>
<keyword evidence="3 5" id="KW-0347">Helicase</keyword>
<dbReference type="Pfam" id="PF14490">
    <property type="entry name" value="HHH_RecD2"/>
    <property type="match status" value="1"/>
</dbReference>
<comment type="function">
    <text evidence="3">DNA-dependent ATPase and ATP-dependent 5'-3' DNA helicase. Has no activity on blunt DNA or DNA with 3'-overhangs, requires at least 10 bases of 5'-ssDNA for helicase activity.</text>
</comment>
<dbReference type="SMART" id="SM00382">
    <property type="entry name" value="AAA"/>
    <property type="match status" value="1"/>
</dbReference>
<dbReference type="EC" id="5.6.2.3" evidence="3"/>
<evidence type="ECO:0000313" key="5">
    <source>
        <dbReference type="EMBL" id="HIW82190.1"/>
    </source>
</evidence>
<dbReference type="GO" id="GO:0005524">
    <property type="term" value="F:ATP binding"/>
    <property type="evidence" value="ECO:0007669"/>
    <property type="project" value="UniProtKB-UniRule"/>
</dbReference>
<feature type="domain" description="AAA+ ATPase" evidence="4">
    <location>
        <begin position="332"/>
        <end position="483"/>
    </location>
</feature>
<dbReference type="InterPro" id="IPR050534">
    <property type="entry name" value="Coronavir_polyprotein_1ab"/>
</dbReference>
<dbReference type="InterPro" id="IPR006345">
    <property type="entry name" value="RecD2"/>
</dbReference>
<sequence>METVNGYVEHIIFQNKENGYTVMNLAAEGEEITCVGMCRGLAQGETITAQGELVEHPVYGSQFKISAYQVTAPKDSVSMERYLGSGAVKGVGAALAARIVKKFGSDTFRIIEEEPERLAEIKGISERKAMEIAVQMEEKRELREALVYLQQYGISNTLAVKIYDAYGSDLYRILKENPYRLAEDINGVGFKIADEIAAKIGIHTDSDYRIRSGLLYSLLQAAGEGHCYLPMNILLERAHILLGVSKENIRPQAENLMMDKKLVIKGENVFAASYYYAELNCARMLHELNIPMMEGQTSSGEEAVLRRLKKQAGELQMELDGLQLKAVMECIQNGLFILSGGPGTGKTTTINMMIRYFEAEGLDIFLAAPTGRAAKRMTEATGFEARTIHRLLELNSALSDQDGGRAKFEKNEQNPLEADVVIIDEMSMVDIHLFQSLLRAVMPGTRLILVGDVNQLPSVGPGQVLRDVMSSRAFPMVVLQKIFRQAERSDIVVNAHRINKGEQIALDNKSRDFFLLERRDVNVIYKHMIQLIQDKLPGYVEAEPFDIQVLTPMRKGSLGCETLNGILQRYLNPPDPRKKEHLSGSTLYREGDKVMQIRNNYQLEWEIVSRYGIPIDRGTGVFNGDMGRILEINEGAASLVVEFDEHRRVTYPFSLLEELELSYAITIHKAQGSEYPAVIMPLLGGPRLLFNRNLLYTGITRAKSCVTILGSSDTVREMIANESENKRYTALSQRIREWKGNLEAQGSFGEGPKEGL</sequence>
<dbReference type="GO" id="GO:0016787">
    <property type="term" value="F:hydrolase activity"/>
    <property type="evidence" value="ECO:0007669"/>
    <property type="project" value="UniProtKB-KW"/>
</dbReference>
<dbReference type="EMBL" id="DXGH01000065">
    <property type="protein sequence ID" value="HIW82190.1"/>
    <property type="molecule type" value="Genomic_DNA"/>
</dbReference>
<reference evidence="5" key="1">
    <citation type="journal article" date="2021" name="PeerJ">
        <title>Extensive microbial diversity within the chicken gut microbiome revealed by metagenomics and culture.</title>
        <authorList>
            <person name="Gilroy R."/>
            <person name="Ravi A."/>
            <person name="Getino M."/>
            <person name="Pursley I."/>
            <person name="Horton D.L."/>
            <person name="Alikhan N.F."/>
            <person name="Baker D."/>
            <person name="Gharbi K."/>
            <person name="Hall N."/>
            <person name="Watson M."/>
            <person name="Adriaenssens E.M."/>
            <person name="Foster-Nyarko E."/>
            <person name="Jarju S."/>
            <person name="Secka A."/>
            <person name="Antonio M."/>
            <person name="Oren A."/>
            <person name="Chaudhuri R.R."/>
            <person name="La Ragione R."/>
            <person name="Hildebrand F."/>
            <person name="Pallen M.J."/>
        </authorList>
    </citation>
    <scope>NUCLEOTIDE SEQUENCE</scope>
    <source>
        <strain evidence="5">CHK195-6426</strain>
    </source>
</reference>
<organism evidence="5 6">
    <name type="scientific">Candidatus Acetatifactor stercoripullorum</name>
    <dbReference type="NCBI Taxonomy" id="2838414"/>
    <lineage>
        <taxon>Bacteria</taxon>
        <taxon>Bacillati</taxon>
        <taxon>Bacillota</taxon>
        <taxon>Clostridia</taxon>
        <taxon>Lachnospirales</taxon>
        <taxon>Lachnospiraceae</taxon>
        <taxon>Acetatifactor</taxon>
    </lineage>
</organism>
<keyword evidence="3" id="KW-0378">Hydrolase</keyword>
<dbReference type="GO" id="GO:0003677">
    <property type="term" value="F:DNA binding"/>
    <property type="evidence" value="ECO:0007669"/>
    <property type="project" value="UniProtKB-UniRule"/>
</dbReference>
<accession>A0A9D1R797</accession>
<dbReference type="Gene3D" id="2.30.30.940">
    <property type="match status" value="1"/>
</dbReference>
<feature type="binding site" evidence="3">
    <location>
        <begin position="343"/>
        <end position="347"/>
    </location>
    <ligand>
        <name>ATP</name>
        <dbReference type="ChEBI" id="CHEBI:30616"/>
    </ligand>
</feature>
<dbReference type="HAMAP" id="MF_01488">
    <property type="entry name" value="RecD2"/>
    <property type="match status" value="1"/>
</dbReference>
<comment type="catalytic activity">
    <reaction evidence="3">
        <text>ATP + H2O = ADP + phosphate + H(+)</text>
        <dbReference type="Rhea" id="RHEA:13065"/>
        <dbReference type="ChEBI" id="CHEBI:15377"/>
        <dbReference type="ChEBI" id="CHEBI:15378"/>
        <dbReference type="ChEBI" id="CHEBI:30616"/>
        <dbReference type="ChEBI" id="CHEBI:43474"/>
        <dbReference type="ChEBI" id="CHEBI:456216"/>
        <dbReference type="EC" id="5.6.2.3"/>
    </reaction>
</comment>
<dbReference type="Pfam" id="PF13538">
    <property type="entry name" value="UvrD_C_2"/>
    <property type="match status" value="1"/>
</dbReference>
<dbReference type="Pfam" id="PF13245">
    <property type="entry name" value="AAA_19"/>
    <property type="match status" value="1"/>
</dbReference>
<dbReference type="PANTHER" id="PTHR43788">
    <property type="entry name" value="DNA2/NAM7 HELICASE FAMILY MEMBER"/>
    <property type="match status" value="1"/>
</dbReference>
<reference evidence="5" key="2">
    <citation type="submission" date="2021-04" db="EMBL/GenBank/DDBJ databases">
        <authorList>
            <person name="Gilroy R."/>
        </authorList>
    </citation>
    <scope>NUCLEOTIDE SEQUENCE</scope>
    <source>
        <strain evidence="5">CHK195-6426</strain>
    </source>
</reference>
<keyword evidence="3" id="KW-0238">DNA-binding</keyword>
<evidence type="ECO:0000259" key="4">
    <source>
        <dbReference type="SMART" id="SM00382"/>
    </source>
</evidence>
<name>A0A9D1R797_9FIRM</name>
<dbReference type="Proteomes" id="UP000824265">
    <property type="component" value="Unassembled WGS sequence"/>
</dbReference>
<keyword evidence="2 3" id="KW-0067">ATP-binding</keyword>
<dbReference type="InterPro" id="IPR029493">
    <property type="entry name" value="RecD2-like_HHH"/>
</dbReference>
<dbReference type="SUPFAM" id="SSF52540">
    <property type="entry name" value="P-loop containing nucleoside triphosphate hydrolases"/>
    <property type="match status" value="1"/>
</dbReference>
<dbReference type="GO" id="GO:0017116">
    <property type="term" value="F:single-stranded DNA helicase activity"/>
    <property type="evidence" value="ECO:0007669"/>
    <property type="project" value="TreeGrafter"/>
</dbReference>
<dbReference type="PANTHER" id="PTHR43788:SF6">
    <property type="entry name" value="DNA HELICASE B"/>
    <property type="match status" value="1"/>
</dbReference>
<evidence type="ECO:0000256" key="3">
    <source>
        <dbReference type="HAMAP-Rule" id="MF_01488"/>
    </source>
</evidence>
<dbReference type="GO" id="GO:0043139">
    <property type="term" value="F:5'-3' DNA helicase activity"/>
    <property type="evidence" value="ECO:0007669"/>
    <property type="project" value="UniProtKB-UniRule"/>
</dbReference>
<dbReference type="Pfam" id="PF14520">
    <property type="entry name" value="HHH_5"/>
    <property type="match status" value="1"/>
</dbReference>
<dbReference type="Gene3D" id="1.10.10.2220">
    <property type="match status" value="1"/>
</dbReference>
<keyword evidence="1 3" id="KW-0547">Nucleotide-binding</keyword>
<dbReference type="AlphaFoldDB" id="A0A9D1R797"/>
<proteinExistence type="inferred from homology"/>
<dbReference type="Gene3D" id="1.10.150.20">
    <property type="entry name" value="5' to 3' exonuclease, C-terminal subdomain"/>
    <property type="match status" value="1"/>
</dbReference>
<dbReference type="CDD" id="cd18809">
    <property type="entry name" value="SF1_C_RecD"/>
    <property type="match status" value="1"/>
</dbReference>
<dbReference type="InterPro" id="IPR041451">
    <property type="entry name" value="RecD2_SH13"/>
</dbReference>
<dbReference type="InterPro" id="IPR010994">
    <property type="entry name" value="RuvA_2-like"/>
</dbReference>
<dbReference type="Gene3D" id="3.40.50.300">
    <property type="entry name" value="P-loop containing nucleotide triphosphate hydrolases"/>
    <property type="match status" value="2"/>
</dbReference>
<comment type="caution">
    <text evidence="5">The sequence shown here is derived from an EMBL/GenBank/DDBJ whole genome shotgun (WGS) entry which is preliminary data.</text>
</comment>
<comment type="similarity">
    <text evidence="3">Belongs to the RecD family. RecD2 subfamily.</text>
</comment>
<dbReference type="Pfam" id="PF18335">
    <property type="entry name" value="SH3_13"/>
    <property type="match status" value="1"/>
</dbReference>
<dbReference type="Pfam" id="PF23139">
    <property type="entry name" value="OB_YrrC"/>
    <property type="match status" value="1"/>
</dbReference>
<dbReference type="SUPFAM" id="SSF47781">
    <property type="entry name" value="RuvA domain 2-like"/>
    <property type="match status" value="1"/>
</dbReference>
<dbReference type="InterPro" id="IPR027785">
    <property type="entry name" value="UvrD-like_helicase_C"/>
</dbReference>